<dbReference type="InterPro" id="IPR035965">
    <property type="entry name" value="PAS-like_dom_sf"/>
</dbReference>
<dbReference type="InterPro" id="IPR000160">
    <property type="entry name" value="GGDEF_dom"/>
</dbReference>
<dbReference type="PROSITE" id="PS50887">
    <property type="entry name" value="GGDEF"/>
    <property type="match status" value="1"/>
</dbReference>
<feature type="domain" description="EAL" evidence="3">
    <location>
        <begin position="1004"/>
        <end position="1256"/>
    </location>
</feature>
<dbReference type="InterPro" id="IPR012292">
    <property type="entry name" value="Globin/Proto"/>
</dbReference>
<dbReference type="SMART" id="SM00065">
    <property type="entry name" value="GAF"/>
    <property type="match status" value="2"/>
</dbReference>
<dbReference type="InterPro" id="IPR043128">
    <property type="entry name" value="Rev_trsase/Diguanyl_cyclase"/>
</dbReference>
<dbReference type="CDD" id="cd01949">
    <property type="entry name" value="GGDEF"/>
    <property type="match status" value="1"/>
</dbReference>
<protein>
    <recommendedName>
        <fullName evidence="1">Diguanylate cyclase DosC</fullName>
    </recommendedName>
    <alternativeName>
        <fullName evidence="2">Direct oxygen-sensing cyclase</fullName>
    </alternativeName>
</protein>
<sequence length="1362" mass="152880">MRIFRFLLTDRKHPAWRVVRFVTGRGQSEQAARLRRLADFNTFLVKIYQVVDTAQDETILMQAVCDMAVRYAHLRVAHILRPGNDQRFVRLALSGPRWWGEQQTPTIAVDHPELHGSAGRAWHSGKPVFSLSFDQTSYLAPWRELARRYGLRANASLPIFRDGKVWAVLSVCDAERGTFDSRLQVILEEAAQAISRGLERLDSRRINNALLDKATVGIAVLRGGVVEKNNICLEQLCGVGKGEMVGRSIRDFYASDDDFRRVRTAYEQLWRDGRVNVAAVRVARAEGTLVIADLTGVPLGRAEDQSSVWTVEDVTRRDMNQRLYRGLLSASDAMRRGRGEMDKTRGVCEALARDTFYNGVVVTRVDEDGLLQIVTCAGPGTTDLETSPLHATQEQRQRSLAWRVWASRASVYDNDLLADCEPRQRYEEMRARHWRAVLATPVWRGDTLWGVMSFISPYENVFDAESITLCERIAGFLGLDLERMDVHYRLETLQKEEARRAREDSLTGLPNRLALSEFLPGALARAAVRGKALAVCMMDLDGFKSVNDVHGHAAGDILLKELGRRLRNELPANGYVVRLGGDEFVVVLEGLDARQPVPQITKSLDRLHKAVEVPFSVGADISVAVAMTMGVALYPSDGEKTRLLLRRADEAMYQAKQTRATRSRWWRMVEDASEITHFDAYSPEASALMSRVADVLGRIRSDFIDRFYAGLKEVNDSAQVLSTLTPAEQQRLKIVQAEHIDFLLTAKTTQADVLQTAERLGVVHALCGVDPLQLTEAYSIYLRRLIDLLENTIIRNDERHRILLIAEIRIQDDRRAQLRASQGVQRTYLSRLSAPRPAARTWGLASALEVDALASLPGVRGVLLNRLGCDGELEVVCCAGVVAQALTQALRQADVQPCVDVFSPLGQTITAKAWRTRERQSCASYALDPQTQVWHEIAEKFGVRSVLSLPLRQPGGQTAAALTVLGAYPNQFESLLMQQFASGLQQRWEQLWQRSHSRETQEVTDLRSRKLRDRLFSGGLVMYFQPVMDLNSGRLFKAEALARLRDVNGEIVPPGVFLPLLGQDEMDRLFHMGVEEGLKWLRRWDAQGLVIGLSVNMPTTYLHNARGPAQVDALLKRHGVAPQRLTVEVLETHEIDSAAQNEAIQRFKAMGVRMAIDDLGSGHSSLLRLSSLPFDVIKVDQGLLRHIRTMPLQIFSVVRSLLDIGADFHDVVVVEGLETEDIIDAMRQLGCQYGQGFGLARPMAPEGLFDWYTQFQVDFKKQSSSLNEIHSDLAALAFVWLIQRGGQYRGSGNMDDCVMARWLLTLGEEGQEAWPWLENLCYSRDAAENARLLLDWLVERIRGAAKRKAVLQHKPEGNRNGS</sequence>
<dbReference type="EMBL" id="BJMV01000015">
    <property type="protein sequence ID" value="GEB86485.1"/>
    <property type="molecule type" value="Genomic_DNA"/>
</dbReference>
<evidence type="ECO:0000259" key="4">
    <source>
        <dbReference type="PROSITE" id="PS50887"/>
    </source>
</evidence>
<dbReference type="Gene3D" id="3.20.20.450">
    <property type="entry name" value="EAL domain"/>
    <property type="match status" value="1"/>
</dbReference>
<dbReference type="InterPro" id="IPR001633">
    <property type="entry name" value="EAL_dom"/>
</dbReference>
<dbReference type="InterPro" id="IPR050706">
    <property type="entry name" value="Cyclic-di-GMP_PDE-like"/>
</dbReference>
<evidence type="ECO:0000256" key="2">
    <source>
        <dbReference type="ARBA" id="ARBA00029839"/>
    </source>
</evidence>
<reference evidence="5 6" key="1">
    <citation type="submission" date="2019-06" db="EMBL/GenBank/DDBJ databases">
        <title>Whole genome shotgun sequence of Acetobacter peroxydans NBRC 13755.</title>
        <authorList>
            <person name="Hosoyama A."/>
            <person name="Uohara A."/>
            <person name="Ohji S."/>
            <person name="Ichikawa N."/>
        </authorList>
    </citation>
    <scope>NUCLEOTIDE SEQUENCE [LARGE SCALE GENOMIC DNA]</scope>
    <source>
        <strain evidence="5 6">NBRC 13755</strain>
    </source>
</reference>
<dbReference type="PROSITE" id="PS50883">
    <property type="entry name" value="EAL"/>
    <property type="match status" value="1"/>
</dbReference>
<dbReference type="Gene3D" id="1.10.490.10">
    <property type="entry name" value="Globins"/>
    <property type="match status" value="1"/>
</dbReference>
<feature type="domain" description="GGDEF" evidence="4">
    <location>
        <begin position="531"/>
        <end position="670"/>
    </location>
</feature>
<proteinExistence type="predicted"/>
<dbReference type="Gene3D" id="3.30.70.270">
    <property type="match status" value="1"/>
</dbReference>
<dbReference type="InterPro" id="IPR029016">
    <property type="entry name" value="GAF-like_dom_sf"/>
</dbReference>
<dbReference type="SMART" id="SM00052">
    <property type="entry name" value="EAL"/>
    <property type="match status" value="1"/>
</dbReference>
<dbReference type="Proteomes" id="UP000317730">
    <property type="component" value="Unassembled WGS sequence"/>
</dbReference>
<dbReference type="GO" id="GO:0019825">
    <property type="term" value="F:oxygen binding"/>
    <property type="evidence" value="ECO:0007669"/>
    <property type="project" value="InterPro"/>
</dbReference>
<gene>
    <name evidence="5" type="ORF">APE01nite_22820</name>
</gene>
<dbReference type="InterPro" id="IPR003018">
    <property type="entry name" value="GAF"/>
</dbReference>
<dbReference type="InterPro" id="IPR035919">
    <property type="entry name" value="EAL_sf"/>
</dbReference>
<dbReference type="InterPro" id="IPR000014">
    <property type="entry name" value="PAS"/>
</dbReference>
<dbReference type="PANTHER" id="PTHR33121:SF70">
    <property type="entry name" value="SIGNALING PROTEIN YKOW"/>
    <property type="match status" value="1"/>
</dbReference>
<dbReference type="Pfam" id="PF00563">
    <property type="entry name" value="EAL"/>
    <property type="match status" value="1"/>
</dbReference>
<evidence type="ECO:0000259" key="3">
    <source>
        <dbReference type="PROSITE" id="PS50883"/>
    </source>
</evidence>
<dbReference type="NCBIfam" id="TIGR00254">
    <property type="entry name" value="GGDEF"/>
    <property type="match status" value="1"/>
</dbReference>
<dbReference type="SUPFAM" id="SSF141868">
    <property type="entry name" value="EAL domain-like"/>
    <property type="match status" value="1"/>
</dbReference>
<dbReference type="CDD" id="cd14759">
    <property type="entry name" value="GS_GGDEF_2"/>
    <property type="match status" value="1"/>
</dbReference>
<dbReference type="InterPro" id="IPR009050">
    <property type="entry name" value="Globin-like_sf"/>
</dbReference>
<dbReference type="SUPFAM" id="SSF55781">
    <property type="entry name" value="GAF domain-like"/>
    <property type="match status" value="3"/>
</dbReference>
<accession>A0A4Y3U0H4</accession>
<evidence type="ECO:0000313" key="5">
    <source>
        <dbReference type="EMBL" id="GEB86485.1"/>
    </source>
</evidence>
<dbReference type="SUPFAM" id="SSF46458">
    <property type="entry name" value="Globin-like"/>
    <property type="match status" value="1"/>
</dbReference>
<dbReference type="Pfam" id="PF00990">
    <property type="entry name" value="GGDEF"/>
    <property type="match status" value="1"/>
</dbReference>
<dbReference type="SMART" id="SM00267">
    <property type="entry name" value="GGDEF"/>
    <property type="match status" value="1"/>
</dbReference>
<dbReference type="Pfam" id="PF13185">
    <property type="entry name" value="GAF_2"/>
    <property type="match status" value="3"/>
</dbReference>
<dbReference type="NCBIfam" id="TIGR00229">
    <property type="entry name" value="sensory_box"/>
    <property type="match status" value="1"/>
</dbReference>
<dbReference type="GO" id="GO:0071111">
    <property type="term" value="F:cyclic-guanylate-specific phosphodiesterase activity"/>
    <property type="evidence" value="ECO:0007669"/>
    <property type="project" value="InterPro"/>
</dbReference>
<dbReference type="OrthoDB" id="23692at2"/>
<dbReference type="SUPFAM" id="SSF55785">
    <property type="entry name" value="PYP-like sensor domain (PAS domain)"/>
    <property type="match status" value="1"/>
</dbReference>
<keyword evidence="6" id="KW-1185">Reference proteome</keyword>
<name>A0A4Y3U0H4_9PROT</name>
<dbReference type="Gene3D" id="3.30.450.20">
    <property type="entry name" value="PAS domain"/>
    <property type="match status" value="1"/>
</dbReference>
<organism evidence="5 6">
    <name type="scientific">Acetobacter peroxydans</name>
    <dbReference type="NCBI Taxonomy" id="104098"/>
    <lineage>
        <taxon>Bacteria</taxon>
        <taxon>Pseudomonadati</taxon>
        <taxon>Pseudomonadota</taxon>
        <taxon>Alphaproteobacteria</taxon>
        <taxon>Acetobacterales</taxon>
        <taxon>Acetobacteraceae</taxon>
        <taxon>Acetobacter</taxon>
    </lineage>
</organism>
<dbReference type="CDD" id="cd01948">
    <property type="entry name" value="EAL"/>
    <property type="match status" value="1"/>
</dbReference>
<dbReference type="RefSeq" id="WP_141377672.1">
    <property type="nucleotide sequence ID" value="NZ_BAPL01000009.1"/>
</dbReference>
<dbReference type="SUPFAM" id="SSF55073">
    <property type="entry name" value="Nucleotide cyclase"/>
    <property type="match status" value="1"/>
</dbReference>
<dbReference type="InterPro" id="IPR044398">
    <property type="entry name" value="Globin-sensor_dom"/>
</dbReference>
<dbReference type="GO" id="GO:0020037">
    <property type="term" value="F:heme binding"/>
    <property type="evidence" value="ECO:0007669"/>
    <property type="project" value="InterPro"/>
</dbReference>
<dbReference type="Pfam" id="PF11563">
    <property type="entry name" value="Protoglobin"/>
    <property type="match status" value="1"/>
</dbReference>
<dbReference type="InterPro" id="IPR029787">
    <property type="entry name" value="Nucleotide_cyclase"/>
</dbReference>
<comment type="caution">
    <text evidence="5">The sequence shown here is derived from an EMBL/GenBank/DDBJ whole genome shotgun (WGS) entry which is preliminary data.</text>
</comment>
<evidence type="ECO:0000256" key="1">
    <source>
        <dbReference type="ARBA" id="ARBA00015125"/>
    </source>
</evidence>
<dbReference type="Gene3D" id="3.30.450.40">
    <property type="match status" value="3"/>
</dbReference>
<evidence type="ECO:0000313" key="6">
    <source>
        <dbReference type="Proteomes" id="UP000317730"/>
    </source>
</evidence>
<dbReference type="PANTHER" id="PTHR33121">
    <property type="entry name" value="CYCLIC DI-GMP PHOSPHODIESTERASE PDEF"/>
    <property type="match status" value="1"/>
</dbReference>